<comment type="similarity">
    <text evidence="1 6">Belongs to the methyltransferase superfamily. RsmH family.</text>
</comment>
<accession>A0A1F8BEW6</accession>
<reference evidence="7 8" key="1">
    <citation type="journal article" date="2016" name="Nat. Commun.">
        <title>Thousands of microbial genomes shed light on interconnected biogeochemical processes in an aquifer system.</title>
        <authorList>
            <person name="Anantharaman K."/>
            <person name="Brown C.T."/>
            <person name="Hug L.A."/>
            <person name="Sharon I."/>
            <person name="Castelle C.J."/>
            <person name="Probst A.J."/>
            <person name="Thomas B.C."/>
            <person name="Singh A."/>
            <person name="Wilkins M.J."/>
            <person name="Karaoz U."/>
            <person name="Brodie E.L."/>
            <person name="Williams K.H."/>
            <person name="Hubbard S.S."/>
            <person name="Banfield J.F."/>
        </authorList>
    </citation>
    <scope>NUCLEOTIDE SEQUENCE [LARGE SCALE GENOMIC DNA]</scope>
</reference>
<dbReference type="PANTHER" id="PTHR11265:SF0">
    <property type="entry name" value="12S RRNA N4-METHYLCYTIDINE METHYLTRANSFERASE"/>
    <property type="match status" value="1"/>
</dbReference>
<evidence type="ECO:0000256" key="2">
    <source>
        <dbReference type="ARBA" id="ARBA00022552"/>
    </source>
</evidence>
<dbReference type="GO" id="GO:0070475">
    <property type="term" value="P:rRNA base methylation"/>
    <property type="evidence" value="ECO:0007669"/>
    <property type="project" value="UniProtKB-UniRule"/>
</dbReference>
<dbReference type="NCBIfam" id="TIGR00006">
    <property type="entry name" value="16S rRNA (cytosine(1402)-N(4))-methyltransferase RsmH"/>
    <property type="match status" value="1"/>
</dbReference>
<dbReference type="InterPro" id="IPR002903">
    <property type="entry name" value="RsmH"/>
</dbReference>
<keyword evidence="6" id="KW-0963">Cytoplasm</keyword>
<keyword evidence="3 6" id="KW-0489">Methyltransferase</keyword>
<evidence type="ECO:0000313" key="7">
    <source>
        <dbReference type="EMBL" id="OGM61858.1"/>
    </source>
</evidence>
<feature type="binding site" evidence="6">
    <location>
        <position position="138"/>
    </location>
    <ligand>
        <name>S-adenosyl-L-methionine</name>
        <dbReference type="ChEBI" id="CHEBI:59789"/>
    </ligand>
</feature>
<proteinExistence type="inferred from homology"/>
<dbReference type="InterPro" id="IPR029063">
    <property type="entry name" value="SAM-dependent_MTases_sf"/>
</dbReference>
<dbReference type="Pfam" id="PF01795">
    <property type="entry name" value="Methyltransf_5"/>
    <property type="match status" value="2"/>
</dbReference>
<dbReference type="SUPFAM" id="SSF53335">
    <property type="entry name" value="S-adenosyl-L-methionine-dependent methyltransferases"/>
    <property type="match status" value="1"/>
</dbReference>
<feature type="binding site" evidence="6">
    <location>
        <position position="65"/>
    </location>
    <ligand>
        <name>S-adenosyl-L-methionine</name>
        <dbReference type="ChEBI" id="CHEBI:59789"/>
    </ligand>
</feature>
<dbReference type="GO" id="GO:0071424">
    <property type="term" value="F:rRNA (cytosine-N4-)-methyltransferase activity"/>
    <property type="evidence" value="ECO:0007669"/>
    <property type="project" value="UniProtKB-UniRule"/>
</dbReference>
<dbReference type="SUPFAM" id="SSF81799">
    <property type="entry name" value="Putative methyltransferase TM0872, insert domain"/>
    <property type="match status" value="1"/>
</dbReference>
<sequence length="332" mass="36812">MNEKDNNHKTVMVREVLSALHIKNPARGALQRVAGRQARYIDATVGLGGHAIEIVKSGGNVLGIEADSESLEIARERLIEACPDRHHTVSVPDGYRMVPVPTPSPTRGSYTLVHGNFKDLKKIALEKGFDQVDGILFDLGISSYQLTKKIKGFSFQDSTVPLDMRLDSVNQKVTASDLLKALNIGQLTQVFKETLTQDRAKVLAKKIIDVREKKEIKTVGDFLMVIGDDYKIKPKLHGATLPFLALRIAVNSELDNLRQALPQVLELLVSGGRLVVISFHSGEDRLTKHFFKVIEDSGRALIISKKAIIPGTEEIKENPRARSAKMRILQKK</sequence>
<name>A0A1F8BEW6_9BACT</name>
<evidence type="ECO:0000256" key="5">
    <source>
        <dbReference type="ARBA" id="ARBA00022691"/>
    </source>
</evidence>
<feature type="binding site" evidence="6">
    <location>
        <position position="117"/>
    </location>
    <ligand>
        <name>S-adenosyl-L-methionine</name>
        <dbReference type="ChEBI" id="CHEBI:59789"/>
    </ligand>
</feature>
<dbReference type="Gene3D" id="3.40.50.150">
    <property type="entry name" value="Vaccinia Virus protein VP39"/>
    <property type="match status" value="1"/>
</dbReference>
<dbReference type="Gene3D" id="1.10.150.170">
    <property type="entry name" value="Putative methyltransferase TM0872, insert domain"/>
    <property type="match status" value="1"/>
</dbReference>
<evidence type="ECO:0000256" key="4">
    <source>
        <dbReference type="ARBA" id="ARBA00022679"/>
    </source>
</evidence>
<evidence type="ECO:0000256" key="1">
    <source>
        <dbReference type="ARBA" id="ARBA00010396"/>
    </source>
</evidence>
<evidence type="ECO:0000313" key="8">
    <source>
        <dbReference type="Proteomes" id="UP000177060"/>
    </source>
</evidence>
<keyword evidence="5 6" id="KW-0949">S-adenosyl-L-methionine</keyword>
<keyword evidence="4 6" id="KW-0808">Transferase</keyword>
<dbReference type="AlphaFoldDB" id="A0A1F8BEW6"/>
<keyword evidence="2 6" id="KW-0698">rRNA processing</keyword>
<dbReference type="Proteomes" id="UP000177060">
    <property type="component" value="Unassembled WGS sequence"/>
</dbReference>
<dbReference type="InterPro" id="IPR023397">
    <property type="entry name" value="SAM-dep_MeTrfase_MraW_recog"/>
</dbReference>
<feature type="binding site" evidence="6">
    <location>
        <begin position="48"/>
        <end position="50"/>
    </location>
    <ligand>
        <name>S-adenosyl-L-methionine</name>
        <dbReference type="ChEBI" id="CHEBI:59789"/>
    </ligand>
</feature>
<dbReference type="EC" id="2.1.1.199" evidence="6"/>
<dbReference type="HAMAP" id="MF_01007">
    <property type="entry name" value="16SrRNA_methyltr_H"/>
    <property type="match status" value="1"/>
</dbReference>
<comment type="subcellular location">
    <subcellularLocation>
        <location evidence="6">Cytoplasm</location>
    </subcellularLocation>
</comment>
<dbReference type="PANTHER" id="PTHR11265">
    <property type="entry name" value="S-ADENOSYL-METHYLTRANSFERASE MRAW"/>
    <property type="match status" value="1"/>
</dbReference>
<comment type="function">
    <text evidence="6">Specifically methylates the N4 position of cytidine in position 1402 (C1402) of 16S rRNA.</text>
</comment>
<dbReference type="GO" id="GO:0005737">
    <property type="term" value="C:cytoplasm"/>
    <property type="evidence" value="ECO:0007669"/>
    <property type="project" value="UniProtKB-SubCell"/>
</dbReference>
<protein>
    <recommendedName>
        <fullName evidence="6">Ribosomal RNA small subunit methyltransferase H</fullName>
        <ecNumber evidence="6">2.1.1.199</ecNumber>
    </recommendedName>
    <alternativeName>
        <fullName evidence="6">16S rRNA m(4)C1402 methyltransferase</fullName>
    </alternativeName>
    <alternativeName>
        <fullName evidence="6">rRNA (cytosine-N(4)-)-methyltransferase RsmH</fullName>
    </alternativeName>
</protein>
<evidence type="ECO:0000256" key="6">
    <source>
        <dbReference type="HAMAP-Rule" id="MF_01007"/>
    </source>
</evidence>
<organism evidence="7 8">
    <name type="scientific">Candidatus Woesebacteria bacterium RIFCSPLOWO2_01_FULL_39_14</name>
    <dbReference type="NCBI Taxonomy" id="1802518"/>
    <lineage>
        <taxon>Bacteria</taxon>
        <taxon>Candidatus Woeseibacteriota</taxon>
    </lineage>
</organism>
<evidence type="ECO:0000256" key="3">
    <source>
        <dbReference type="ARBA" id="ARBA00022603"/>
    </source>
</evidence>
<dbReference type="EMBL" id="MGHE01000036">
    <property type="protein sequence ID" value="OGM61858.1"/>
    <property type="molecule type" value="Genomic_DNA"/>
</dbReference>
<gene>
    <name evidence="6" type="primary">rsmH</name>
    <name evidence="7" type="ORF">A3A52_01750</name>
</gene>
<comment type="caution">
    <text evidence="7">The sequence shown here is derived from an EMBL/GenBank/DDBJ whole genome shotgun (WGS) entry which is preliminary data.</text>
</comment>
<dbReference type="PIRSF" id="PIRSF004486">
    <property type="entry name" value="MraW"/>
    <property type="match status" value="1"/>
</dbReference>
<feature type="binding site" evidence="6">
    <location>
        <position position="145"/>
    </location>
    <ligand>
        <name>S-adenosyl-L-methionine</name>
        <dbReference type="ChEBI" id="CHEBI:59789"/>
    </ligand>
</feature>
<comment type="catalytic activity">
    <reaction evidence="6">
        <text>cytidine(1402) in 16S rRNA + S-adenosyl-L-methionine = N(4)-methylcytidine(1402) in 16S rRNA + S-adenosyl-L-homocysteine + H(+)</text>
        <dbReference type="Rhea" id="RHEA:42928"/>
        <dbReference type="Rhea" id="RHEA-COMP:10286"/>
        <dbReference type="Rhea" id="RHEA-COMP:10287"/>
        <dbReference type="ChEBI" id="CHEBI:15378"/>
        <dbReference type="ChEBI" id="CHEBI:57856"/>
        <dbReference type="ChEBI" id="CHEBI:59789"/>
        <dbReference type="ChEBI" id="CHEBI:74506"/>
        <dbReference type="ChEBI" id="CHEBI:82748"/>
        <dbReference type="EC" id="2.1.1.199"/>
    </reaction>
</comment>